<evidence type="ECO:0000256" key="9">
    <source>
        <dbReference type="ARBA" id="ARBA00044504"/>
    </source>
</evidence>
<evidence type="ECO:0000256" key="10">
    <source>
        <dbReference type="ARBA" id="ARBA00049011"/>
    </source>
</evidence>
<evidence type="ECO:0000256" key="2">
    <source>
        <dbReference type="ARBA" id="ARBA00007558"/>
    </source>
</evidence>
<dbReference type="GO" id="GO:0009926">
    <property type="term" value="P:auxin polar transport"/>
    <property type="evidence" value="ECO:0007669"/>
    <property type="project" value="TreeGrafter"/>
</dbReference>
<reference evidence="13 14" key="1">
    <citation type="journal article" date="2018" name="Mol. Plant">
        <title>The genome of Artemisia annua provides insight into the evolution of Asteraceae family and artemisinin biosynthesis.</title>
        <authorList>
            <person name="Shen Q."/>
            <person name="Zhang L."/>
            <person name="Liao Z."/>
            <person name="Wang S."/>
            <person name="Yan T."/>
            <person name="Shi P."/>
            <person name="Liu M."/>
            <person name="Fu X."/>
            <person name="Pan Q."/>
            <person name="Wang Y."/>
            <person name="Lv Z."/>
            <person name="Lu X."/>
            <person name="Zhang F."/>
            <person name="Jiang W."/>
            <person name="Ma Y."/>
            <person name="Chen M."/>
            <person name="Hao X."/>
            <person name="Li L."/>
            <person name="Tang Y."/>
            <person name="Lv G."/>
            <person name="Zhou Y."/>
            <person name="Sun X."/>
            <person name="Brodelius P.E."/>
            <person name="Rose J.K.C."/>
            <person name="Tang K."/>
        </authorList>
    </citation>
    <scope>NUCLEOTIDE SEQUENCE [LARGE SCALE GENOMIC DNA]</scope>
    <source>
        <strain evidence="14">cv. Huhao1</strain>
        <tissue evidence="13">Leaf</tissue>
    </source>
</reference>
<dbReference type="GO" id="GO:0015293">
    <property type="term" value="F:symporter activity"/>
    <property type="evidence" value="ECO:0007669"/>
    <property type="project" value="UniProtKB-KW"/>
</dbReference>
<dbReference type="PROSITE" id="PS50850">
    <property type="entry name" value="MFS"/>
    <property type="match status" value="1"/>
</dbReference>
<feature type="transmembrane region" description="Helical" evidence="11">
    <location>
        <begin position="436"/>
        <end position="460"/>
    </location>
</feature>
<dbReference type="InterPro" id="IPR005828">
    <property type="entry name" value="MFS_sugar_transport-like"/>
</dbReference>
<comment type="catalytic activity">
    <reaction evidence="10">
        <text>phosphate(in) + H(+)(in) = phosphate(out) + H(+)(out)</text>
        <dbReference type="Rhea" id="RHEA:29939"/>
        <dbReference type="ChEBI" id="CHEBI:15378"/>
        <dbReference type="ChEBI" id="CHEBI:43474"/>
    </reaction>
    <physiologicalReaction direction="right-to-left" evidence="10">
        <dbReference type="Rhea" id="RHEA:29941"/>
    </physiologicalReaction>
</comment>
<dbReference type="InterPro" id="IPR006968">
    <property type="entry name" value="RUS_fam"/>
</dbReference>
<keyword evidence="7 11" id="KW-1133">Transmembrane helix</keyword>
<evidence type="ECO:0000259" key="12">
    <source>
        <dbReference type="PROSITE" id="PS50850"/>
    </source>
</evidence>
<dbReference type="EMBL" id="PKPP01005470">
    <property type="protein sequence ID" value="PWA60002.1"/>
    <property type="molecule type" value="Genomic_DNA"/>
</dbReference>
<feature type="transmembrane region" description="Helical" evidence="11">
    <location>
        <begin position="696"/>
        <end position="717"/>
    </location>
</feature>
<feature type="transmembrane region" description="Helical" evidence="11">
    <location>
        <begin position="70"/>
        <end position="89"/>
    </location>
</feature>
<accession>A0A2U1MFL3</accession>
<dbReference type="GO" id="GO:0005315">
    <property type="term" value="F:phosphate transmembrane transporter activity"/>
    <property type="evidence" value="ECO:0007669"/>
    <property type="project" value="InterPro"/>
</dbReference>
<comment type="similarity">
    <text evidence="2">Belongs to the RUS1 family.</text>
</comment>
<comment type="similarity">
    <text evidence="9">Belongs to the major facilitator superfamily. Phosphate:H(+) symporter (TC 2.A.1.9) family.</text>
</comment>
<keyword evidence="8 11" id="KW-0472">Membrane</keyword>
<proteinExistence type="inferred from homology"/>
<keyword evidence="6" id="KW-0769">Symport</keyword>
<name>A0A2U1MFL3_ARTAN</name>
<protein>
    <submittedName>
        <fullName evidence="13">Major facilitator, sugar transporter-like, Major facilitator superfamily domain protein</fullName>
    </submittedName>
</protein>
<keyword evidence="3" id="KW-0813">Transport</keyword>
<keyword evidence="5 11" id="KW-0812">Transmembrane</keyword>
<sequence>MPSNKNLRVLNLLDGAKTQWYHFTAVVIAGMGFFTDAYDLFCISLVTKMLGRIYYHKPGSPKPGSLPPEVSAAVNGVALVGTLAGQLFFGWLGDKLGRKKVYGITLMLMCICSIASGLSFGSSPKSVMATLCFFRFWLGFGIGGDYPLSATIMSEYSNKKTRGAFISAVFAMQGFGILGGGCFAMLLSNIFDNKFKAPTYEVDPLGSTVPEADYVWRIILMVGSLPAIATYYWRMKMPETARYTALVAKDAKQAASDMSKVLQMEINPEQVVEKSGNSFGLFSKEFMKRHGWHLLGTTSTWFLLDIAYYSQNLFQKDIFSAIGWIPAAKKMNAIHEVYRIARAQTLIAICSTVPGYWFTVFLIDKVGRFKIQLLGFSMMTIFMFALAFPYYHWTLPENNIKFVVLYSLTFFFANFGPNATTFVVPAEIFPARLRSTCHGISAASGKLGAIVGAFGFLYLAQNKDPAKADAGYPAGIGVKNALIVLGVINLLGFFFTFLVPESKGKSLEEMSVFDLKPSCICVCWFSSYRVNISTKDKEKINFLNKEGETPSQEPVSVSWTETSDTVSRHFHFHPDGQLSVKVLNDSRPIIHKVSESFVNTFFPSGYPYSVNEGYLRYTQFRALQHFSSAALSVLSTQSLLYAAGLRPTPAQATAVSWIIKDGMQHVGKLICSNLGARMDSEPKRWRVFGLNRSDKYVFFFILLTLLLEYLLAFLFVADVLYDAGTALEVLSPLCPQLFLEMAGLGNFAKGMATVAARATRLPIYSSFAKEGNLSDLYAKGEAISTVFNVFGLGAGIQLVSTVCQSMQGKMVVGSMLSIIHVYSTYEEMRAAPINTLNPQRTAMIVEDFLKSGKVSSPADLRYKEDLLFPGRVIKEAGNVKVGRDLHKAMKPSRLKQLREIFPDEKFVLNFGNRTTDMVLEQNASGEDALRGWLLAAYASPSANPEVEELEEAYEKMNMVMPTLLSELQAKGWHTDRFLDGRGSRYGF</sequence>
<feature type="transmembrane region" description="Helical" evidence="11">
    <location>
        <begin position="373"/>
        <end position="391"/>
    </location>
</feature>
<gene>
    <name evidence="13" type="ORF">CTI12_AA386310</name>
</gene>
<dbReference type="Proteomes" id="UP000245207">
    <property type="component" value="Unassembled WGS sequence"/>
</dbReference>
<feature type="transmembrane region" description="Helical" evidence="11">
    <location>
        <begin position="164"/>
        <end position="187"/>
    </location>
</feature>
<dbReference type="PANTHER" id="PTHR12770:SF30">
    <property type="entry name" value="ROOT UVB SENSITIVE FAMILY"/>
    <property type="match status" value="1"/>
</dbReference>
<keyword evidence="13" id="KW-0762">Sugar transport</keyword>
<dbReference type="Pfam" id="PF04884">
    <property type="entry name" value="UVB_sens_prot"/>
    <property type="match status" value="2"/>
</dbReference>
<evidence type="ECO:0000256" key="3">
    <source>
        <dbReference type="ARBA" id="ARBA00022448"/>
    </source>
</evidence>
<feature type="transmembrane region" description="Helical" evidence="11">
    <location>
        <begin position="340"/>
        <end position="361"/>
    </location>
</feature>
<dbReference type="CDD" id="cd17364">
    <property type="entry name" value="MFS_PhT"/>
    <property type="match status" value="1"/>
</dbReference>
<evidence type="ECO:0000313" key="13">
    <source>
        <dbReference type="EMBL" id="PWA60002.1"/>
    </source>
</evidence>
<keyword evidence="14" id="KW-1185">Reference proteome</keyword>
<feature type="transmembrane region" description="Helical" evidence="11">
    <location>
        <begin position="480"/>
        <end position="500"/>
    </location>
</feature>
<dbReference type="AlphaFoldDB" id="A0A2U1MFL3"/>
<feature type="transmembrane region" description="Helical" evidence="11">
    <location>
        <begin position="403"/>
        <end position="424"/>
    </location>
</feature>
<dbReference type="PANTHER" id="PTHR12770">
    <property type="entry name" value="RUS1 FAMILY PROTEIN C16ORF58"/>
    <property type="match status" value="1"/>
</dbReference>
<feature type="transmembrane region" description="Helical" evidence="11">
    <location>
        <begin position="101"/>
        <end position="120"/>
    </location>
</feature>
<evidence type="ECO:0000256" key="4">
    <source>
        <dbReference type="ARBA" id="ARBA00022592"/>
    </source>
</evidence>
<comment type="subcellular location">
    <subcellularLocation>
        <location evidence="1">Membrane</location>
        <topology evidence="1">Multi-pass membrane protein</topology>
    </subcellularLocation>
</comment>
<evidence type="ECO:0000256" key="6">
    <source>
        <dbReference type="ARBA" id="ARBA00022847"/>
    </source>
</evidence>
<evidence type="ECO:0000256" key="7">
    <source>
        <dbReference type="ARBA" id="ARBA00022989"/>
    </source>
</evidence>
<dbReference type="GO" id="GO:0010224">
    <property type="term" value="P:response to UV-B"/>
    <property type="evidence" value="ECO:0007669"/>
    <property type="project" value="TreeGrafter"/>
</dbReference>
<evidence type="ECO:0000256" key="8">
    <source>
        <dbReference type="ARBA" id="ARBA00023136"/>
    </source>
</evidence>
<feature type="transmembrane region" description="Helical" evidence="11">
    <location>
        <begin position="20"/>
        <end position="50"/>
    </location>
</feature>
<dbReference type="InterPro" id="IPR020846">
    <property type="entry name" value="MFS_dom"/>
</dbReference>
<dbReference type="InterPro" id="IPR036259">
    <property type="entry name" value="MFS_trans_sf"/>
</dbReference>
<dbReference type="GO" id="GO:0009941">
    <property type="term" value="C:chloroplast envelope"/>
    <property type="evidence" value="ECO:0007669"/>
    <property type="project" value="TreeGrafter"/>
</dbReference>
<comment type="caution">
    <text evidence="13">The sequence shown here is derived from an EMBL/GenBank/DDBJ whole genome shotgun (WGS) entry which is preliminary data.</text>
</comment>
<dbReference type="OrthoDB" id="364779at2759"/>
<dbReference type="FunFam" id="1.20.1250.20:FF:000175">
    <property type="entry name" value="Inorganic phosphate transporter 1-6"/>
    <property type="match status" value="1"/>
</dbReference>
<dbReference type="STRING" id="35608.A0A2U1MFL3"/>
<dbReference type="InterPro" id="IPR054549">
    <property type="entry name" value="UVB_sens_RUS_dom"/>
</dbReference>
<dbReference type="GO" id="GO:0016020">
    <property type="term" value="C:membrane"/>
    <property type="evidence" value="ECO:0007669"/>
    <property type="project" value="UniProtKB-SubCell"/>
</dbReference>
<dbReference type="Gene3D" id="1.20.1250.20">
    <property type="entry name" value="MFS general substrate transporter like domains"/>
    <property type="match status" value="1"/>
</dbReference>
<evidence type="ECO:0000256" key="5">
    <source>
        <dbReference type="ARBA" id="ARBA00022692"/>
    </source>
</evidence>
<feature type="transmembrane region" description="Helical" evidence="11">
    <location>
        <begin position="214"/>
        <end position="233"/>
    </location>
</feature>
<keyword evidence="4" id="KW-0592">Phosphate transport</keyword>
<evidence type="ECO:0000313" key="14">
    <source>
        <dbReference type="Proteomes" id="UP000245207"/>
    </source>
</evidence>
<dbReference type="GO" id="GO:0006817">
    <property type="term" value="P:phosphate ion transport"/>
    <property type="evidence" value="ECO:0007669"/>
    <property type="project" value="UniProtKB-KW"/>
</dbReference>
<dbReference type="SUPFAM" id="SSF103473">
    <property type="entry name" value="MFS general substrate transporter"/>
    <property type="match status" value="1"/>
</dbReference>
<dbReference type="InterPro" id="IPR004738">
    <property type="entry name" value="Phos_permease"/>
</dbReference>
<evidence type="ECO:0000256" key="1">
    <source>
        <dbReference type="ARBA" id="ARBA00004141"/>
    </source>
</evidence>
<evidence type="ECO:0000256" key="11">
    <source>
        <dbReference type="SAM" id="Phobius"/>
    </source>
</evidence>
<dbReference type="NCBIfam" id="TIGR00887">
    <property type="entry name" value="2A0109"/>
    <property type="match status" value="1"/>
</dbReference>
<feature type="domain" description="Major facilitator superfamily (MFS) profile" evidence="12">
    <location>
        <begin position="25"/>
        <end position="504"/>
    </location>
</feature>
<dbReference type="Pfam" id="PF00083">
    <property type="entry name" value="Sugar_tr"/>
    <property type="match status" value="1"/>
</dbReference>
<organism evidence="13 14">
    <name type="scientific">Artemisia annua</name>
    <name type="common">Sweet wormwood</name>
    <dbReference type="NCBI Taxonomy" id="35608"/>
    <lineage>
        <taxon>Eukaryota</taxon>
        <taxon>Viridiplantae</taxon>
        <taxon>Streptophyta</taxon>
        <taxon>Embryophyta</taxon>
        <taxon>Tracheophyta</taxon>
        <taxon>Spermatophyta</taxon>
        <taxon>Magnoliopsida</taxon>
        <taxon>eudicotyledons</taxon>
        <taxon>Gunneridae</taxon>
        <taxon>Pentapetalae</taxon>
        <taxon>asterids</taxon>
        <taxon>campanulids</taxon>
        <taxon>Asterales</taxon>
        <taxon>Asteraceae</taxon>
        <taxon>Asteroideae</taxon>
        <taxon>Anthemideae</taxon>
        <taxon>Artemisiinae</taxon>
        <taxon>Artemisia</taxon>
    </lineage>
</organism>